<dbReference type="SFLD" id="SFLDS00019">
    <property type="entry name" value="Glutathione_Transferase_(cytos"/>
    <property type="match status" value="1"/>
</dbReference>
<evidence type="ECO:0000313" key="4">
    <source>
        <dbReference type="EMBL" id="ROP90648.1"/>
    </source>
</evidence>
<dbReference type="Gene3D" id="3.40.30.10">
    <property type="entry name" value="Glutaredoxin"/>
    <property type="match status" value="1"/>
</dbReference>
<dbReference type="PANTHER" id="PTHR43969:SF9">
    <property type="entry name" value="GLUTATHIONE S TRANSFERASE D10, ISOFORM A-RELATED"/>
    <property type="match status" value="1"/>
</dbReference>
<dbReference type="SFLD" id="SFLDG00358">
    <property type="entry name" value="Main_(cytGST)"/>
    <property type="match status" value="1"/>
</dbReference>
<dbReference type="SUPFAM" id="SSF52833">
    <property type="entry name" value="Thioredoxin-like"/>
    <property type="match status" value="1"/>
</dbReference>
<keyword evidence="4" id="KW-0808">Transferase</keyword>
<comment type="subunit">
    <text evidence="1">Homodimer.</text>
</comment>
<dbReference type="Pfam" id="PF13409">
    <property type="entry name" value="GST_N_2"/>
    <property type="match status" value="1"/>
</dbReference>
<dbReference type="InterPro" id="IPR036249">
    <property type="entry name" value="Thioredoxin-like_sf"/>
</dbReference>
<feature type="domain" description="GST C-terminal" evidence="3">
    <location>
        <begin position="84"/>
        <end position="216"/>
    </location>
</feature>
<evidence type="ECO:0000259" key="2">
    <source>
        <dbReference type="PROSITE" id="PS50404"/>
    </source>
</evidence>
<dbReference type="PROSITE" id="PS50405">
    <property type="entry name" value="GST_CTER"/>
    <property type="match status" value="1"/>
</dbReference>
<dbReference type="InterPro" id="IPR040079">
    <property type="entry name" value="Glutathione_S-Trfase"/>
</dbReference>
<dbReference type="CDD" id="cd00570">
    <property type="entry name" value="GST_N_family"/>
    <property type="match status" value="1"/>
</dbReference>
<dbReference type="PANTHER" id="PTHR43969">
    <property type="entry name" value="GLUTATHIONE S TRANSFERASE D10, ISOFORM A-RELATED"/>
    <property type="match status" value="1"/>
</dbReference>
<dbReference type="SUPFAM" id="SSF47616">
    <property type="entry name" value="GST C-terminal domain-like"/>
    <property type="match status" value="1"/>
</dbReference>
<dbReference type="GO" id="GO:0004364">
    <property type="term" value="F:glutathione transferase activity"/>
    <property type="evidence" value="ECO:0007669"/>
    <property type="project" value="TreeGrafter"/>
</dbReference>
<dbReference type="Proteomes" id="UP000278222">
    <property type="component" value="Unassembled WGS sequence"/>
</dbReference>
<dbReference type="CDD" id="cd00299">
    <property type="entry name" value="GST_C_family"/>
    <property type="match status" value="1"/>
</dbReference>
<dbReference type="EMBL" id="RJKX01000014">
    <property type="protein sequence ID" value="ROP90648.1"/>
    <property type="molecule type" value="Genomic_DNA"/>
</dbReference>
<evidence type="ECO:0000256" key="1">
    <source>
        <dbReference type="ARBA" id="ARBA00011738"/>
    </source>
</evidence>
<dbReference type="GO" id="GO:0006749">
    <property type="term" value="P:glutathione metabolic process"/>
    <property type="evidence" value="ECO:0007669"/>
    <property type="project" value="TreeGrafter"/>
</dbReference>
<dbReference type="PROSITE" id="PS50404">
    <property type="entry name" value="GST_NTER"/>
    <property type="match status" value="1"/>
</dbReference>
<organism evidence="4 5">
    <name type="scientific">Stella humosa</name>
    <dbReference type="NCBI Taxonomy" id="94"/>
    <lineage>
        <taxon>Bacteria</taxon>
        <taxon>Pseudomonadati</taxon>
        <taxon>Pseudomonadota</taxon>
        <taxon>Alphaproteobacteria</taxon>
        <taxon>Rhodospirillales</taxon>
        <taxon>Stellaceae</taxon>
        <taxon>Stella</taxon>
    </lineage>
</organism>
<proteinExistence type="predicted"/>
<dbReference type="OrthoDB" id="9794721at2"/>
<evidence type="ECO:0000313" key="5">
    <source>
        <dbReference type="Proteomes" id="UP000278222"/>
    </source>
</evidence>
<gene>
    <name evidence="4" type="ORF">EDC65_2502</name>
</gene>
<dbReference type="Pfam" id="PF13410">
    <property type="entry name" value="GST_C_2"/>
    <property type="match status" value="1"/>
</dbReference>
<feature type="domain" description="GST N-terminal" evidence="2">
    <location>
        <begin position="1"/>
        <end position="79"/>
    </location>
</feature>
<reference evidence="4 5" key="1">
    <citation type="submission" date="2018-11" db="EMBL/GenBank/DDBJ databases">
        <title>Genomic Encyclopedia of Type Strains, Phase IV (KMG-IV): sequencing the most valuable type-strain genomes for metagenomic binning, comparative biology and taxonomic classification.</title>
        <authorList>
            <person name="Goeker M."/>
        </authorList>
    </citation>
    <scope>NUCLEOTIDE SEQUENCE [LARGE SCALE GENOMIC DNA]</scope>
    <source>
        <strain evidence="4 5">DSM 5900</strain>
    </source>
</reference>
<dbReference type="InterPro" id="IPR004045">
    <property type="entry name" value="Glutathione_S-Trfase_N"/>
</dbReference>
<comment type="caution">
    <text evidence="4">The sequence shown here is derived from an EMBL/GenBank/DDBJ whole genome shotgun (WGS) entry which is preliminary data.</text>
</comment>
<keyword evidence="5" id="KW-1185">Reference proteome</keyword>
<dbReference type="Gene3D" id="1.20.1050.10">
    <property type="match status" value="1"/>
</dbReference>
<protein>
    <submittedName>
        <fullName evidence="4">Glutathione S-transferase</fullName>
    </submittedName>
</protein>
<evidence type="ECO:0000259" key="3">
    <source>
        <dbReference type="PROSITE" id="PS50405"/>
    </source>
</evidence>
<sequence>MRMLHHFWLSAPSRKVRIALREKDIPFETTLEKPWEQRPELLALNPSGEVPVLVEPQGFALADGQAICEFLEEVYPQRPLMPREVRARAEVRRLIGWFDGKFAREVTDTLVGEKMIKRMTRRDTPNSALIRLGLSSIRHHLAYIGELAERRRWLGGDEFSLADITAAAHLSAVDYLGDVPWSECEPAKDWYARIKSRPSFRPILADHLPGAPPPPHYADLDF</sequence>
<dbReference type="AlphaFoldDB" id="A0A3N1LII3"/>
<dbReference type="RefSeq" id="WP_123690054.1">
    <property type="nucleotide sequence ID" value="NZ_AP019700.1"/>
</dbReference>
<accession>A0A3N1LII3</accession>
<dbReference type="InterPro" id="IPR010987">
    <property type="entry name" value="Glutathione-S-Trfase_C-like"/>
</dbReference>
<dbReference type="InterPro" id="IPR036282">
    <property type="entry name" value="Glutathione-S-Trfase_C_sf"/>
</dbReference>
<name>A0A3N1LII3_9PROT</name>